<evidence type="ECO:0008006" key="4">
    <source>
        <dbReference type="Google" id="ProtNLM"/>
    </source>
</evidence>
<evidence type="ECO:0000313" key="2">
    <source>
        <dbReference type="EMBL" id="AJK51317.1"/>
    </source>
</evidence>
<reference evidence="2 3" key="1">
    <citation type="submission" date="2013-12" db="EMBL/GenBank/DDBJ databases">
        <authorList>
            <person name="Wang R."/>
            <person name="Li Y."/>
            <person name="Zheng H."/>
            <person name="Xin J."/>
        </authorList>
    </citation>
    <scope>NUCLEOTIDE SEQUENCE [LARGE SCALE GENOMIC DNA]</scope>
    <source>
        <strain evidence="2 3">87001</strain>
    </source>
</reference>
<dbReference type="InterPro" id="IPR005046">
    <property type="entry name" value="DUF285"/>
</dbReference>
<keyword evidence="3" id="KW-1185">Reference proteome</keyword>
<dbReference type="RefSeq" id="WP_052474410.1">
    <property type="nucleotide sequence ID" value="NZ_CP006959.1"/>
</dbReference>
<dbReference type="Proteomes" id="UP000031910">
    <property type="component" value="Chromosome"/>
</dbReference>
<evidence type="ECO:0000256" key="1">
    <source>
        <dbReference type="SAM" id="Phobius"/>
    </source>
</evidence>
<dbReference type="Pfam" id="PF03382">
    <property type="entry name" value="DUF285"/>
    <property type="match status" value="1"/>
</dbReference>
<dbReference type="AlphaFoldDB" id="A0A9N7G773"/>
<proteinExistence type="predicted"/>
<keyword evidence="1" id="KW-1133">Transmembrane helix</keyword>
<accession>A0A9N7G773</accession>
<dbReference type="NCBIfam" id="TIGR02167">
    <property type="entry name" value="Liste_lipo_26"/>
    <property type="match status" value="3"/>
</dbReference>
<keyword evidence="1" id="KW-0472">Membrane</keyword>
<gene>
    <name evidence="2" type="ORF">MCCG_0340</name>
</gene>
<organism evidence="2 3">
    <name type="scientific">Mycoplasma capricolum subsp. capripneumoniae 87001</name>
    <dbReference type="NCBI Taxonomy" id="1124992"/>
    <lineage>
        <taxon>Bacteria</taxon>
        <taxon>Bacillati</taxon>
        <taxon>Mycoplasmatota</taxon>
        <taxon>Mollicutes</taxon>
        <taxon>Mycoplasmataceae</taxon>
        <taxon>Mycoplasma</taxon>
    </lineage>
</organism>
<evidence type="ECO:0000313" key="3">
    <source>
        <dbReference type="Proteomes" id="UP000031910"/>
    </source>
</evidence>
<keyword evidence="1" id="KW-0812">Transmembrane</keyword>
<dbReference type="InterPro" id="IPR011889">
    <property type="entry name" value="Liste_lipo_26"/>
</dbReference>
<protein>
    <recommendedName>
        <fullName evidence="4">PARCEL domain-containing protein</fullName>
    </recommendedName>
</protein>
<dbReference type="KEGG" id="mcai:MCCG_0340"/>
<name>A0A9N7G773_MYCCC</name>
<feature type="transmembrane region" description="Helical" evidence="1">
    <location>
        <begin position="165"/>
        <end position="187"/>
    </location>
</feature>
<sequence length="206" mass="24123">MFKQAVYNADLTECLEIGYFTNEKNEIQIESFKPTTKKVPSVLPKKITSLKNAFKNNINITISGIEHWDTSNVTNMAGMFFGATSFNQDISKWDVSKVKTMNGMFKKAKKFNQPIGSWNTSNVTDMSGTLYWAYKYKQNISKWNVSNVKKNSIYRHNVYDTNWILDYYVCTFCLVNFISPLVFNFGINNLWKMKQKGFLWKKIFYF</sequence>
<dbReference type="EMBL" id="CP006959">
    <property type="protein sequence ID" value="AJK51317.1"/>
    <property type="molecule type" value="Genomic_DNA"/>
</dbReference>